<dbReference type="Proteomes" id="UP000663877">
    <property type="component" value="Unassembled WGS sequence"/>
</dbReference>
<evidence type="ECO:0000313" key="3">
    <source>
        <dbReference type="Proteomes" id="UP000663832"/>
    </source>
</evidence>
<dbReference type="Proteomes" id="UP000663832">
    <property type="component" value="Unassembled WGS sequence"/>
</dbReference>
<dbReference type="InterPro" id="IPR036188">
    <property type="entry name" value="FAD/NAD-bd_sf"/>
</dbReference>
<reference evidence="2" key="1">
    <citation type="submission" date="2021-02" db="EMBL/GenBank/DDBJ databases">
        <authorList>
            <person name="Nowell W R."/>
        </authorList>
    </citation>
    <scope>NUCLEOTIDE SEQUENCE</scope>
</reference>
<proteinExistence type="predicted"/>
<name>A0A816BRD9_9BILA</name>
<comment type="caution">
    <text evidence="2">The sequence shown here is derived from an EMBL/GenBank/DDBJ whole genome shotgun (WGS) entry which is preliminary data.</text>
</comment>
<organism evidence="2 3">
    <name type="scientific">Adineta steineri</name>
    <dbReference type="NCBI Taxonomy" id="433720"/>
    <lineage>
        <taxon>Eukaryota</taxon>
        <taxon>Metazoa</taxon>
        <taxon>Spiralia</taxon>
        <taxon>Gnathifera</taxon>
        <taxon>Rotifera</taxon>
        <taxon>Eurotatoria</taxon>
        <taxon>Bdelloidea</taxon>
        <taxon>Adinetida</taxon>
        <taxon>Adinetidae</taxon>
        <taxon>Adineta</taxon>
    </lineage>
</organism>
<dbReference type="EMBL" id="CAJNOI010001225">
    <property type="protein sequence ID" value="CAF1395444.1"/>
    <property type="molecule type" value="Genomic_DNA"/>
</dbReference>
<accession>A0A816BRD9</accession>
<dbReference type="AlphaFoldDB" id="A0A816BRD9"/>
<protein>
    <submittedName>
        <fullName evidence="2">Uncharacterized protein</fullName>
    </submittedName>
</protein>
<dbReference type="OrthoDB" id="66881at2759"/>
<dbReference type="Gene3D" id="3.50.50.60">
    <property type="entry name" value="FAD/NAD(P)-binding domain"/>
    <property type="match status" value="1"/>
</dbReference>
<dbReference type="EMBL" id="CAJNOM010001554">
    <property type="protein sequence ID" value="CAF1612416.1"/>
    <property type="molecule type" value="Genomic_DNA"/>
</dbReference>
<evidence type="ECO:0000313" key="1">
    <source>
        <dbReference type="EMBL" id="CAF1395444.1"/>
    </source>
</evidence>
<sequence>MCSSIRVAICGAGPSCLSQLHAFESTRQKDDNLRLKSSNSIYLPNLYKTIFWLDQPRLIDIGMQEILFLEIIKLSASKQEMELYIKQ</sequence>
<evidence type="ECO:0000313" key="2">
    <source>
        <dbReference type="EMBL" id="CAF1612416.1"/>
    </source>
</evidence>
<gene>
    <name evidence="1" type="ORF">BJG266_LOCUS37352</name>
    <name evidence="2" type="ORF">QVE165_LOCUS54262</name>
</gene>
<keyword evidence="3" id="KW-1185">Reference proteome</keyword>